<gene>
    <name evidence="2" type="ORF">GCWU000321_01773</name>
</gene>
<keyword evidence="3" id="KW-1185">Reference proteome</keyword>
<dbReference type="EMBL" id="ACIM02000001">
    <property type="protein sequence ID" value="EEW97777.1"/>
    <property type="molecule type" value="Genomic_DNA"/>
</dbReference>
<dbReference type="AlphaFoldDB" id="C9LQE1"/>
<dbReference type="HOGENOM" id="CLU_3098218_0_0_9"/>
<sequence length="51" mass="6365">MEIFCIIYILDIFTLYILFLVYYKGNLSSDKPYKFNFHFLHFYCIAYNEYI</sequence>
<keyword evidence="1" id="KW-0472">Membrane</keyword>
<proteinExistence type="predicted"/>
<comment type="caution">
    <text evidence="2">The sequence shown here is derived from an EMBL/GenBank/DDBJ whole genome shotgun (WGS) entry which is preliminary data.</text>
</comment>
<name>C9LQE1_9FIRM</name>
<protein>
    <submittedName>
        <fullName evidence="2">Uncharacterized protein</fullName>
    </submittedName>
</protein>
<accession>C9LQE1</accession>
<feature type="transmembrane region" description="Helical" evidence="1">
    <location>
        <begin position="6"/>
        <end position="23"/>
    </location>
</feature>
<dbReference type="Proteomes" id="UP000004736">
    <property type="component" value="Unassembled WGS sequence"/>
</dbReference>
<keyword evidence="1" id="KW-0812">Transmembrane</keyword>
<evidence type="ECO:0000313" key="3">
    <source>
        <dbReference type="Proteomes" id="UP000004736"/>
    </source>
</evidence>
<evidence type="ECO:0000313" key="2">
    <source>
        <dbReference type="EMBL" id="EEW97777.1"/>
    </source>
</evidence>
<organism evidence="2 3">
    <name type="scientific">Dialister invisus DSM 15470</name>
    <dbReference type="NCBI Taxonomy" id="592028"/>
    <lineage>
        <taxon>Bacteria</taxon>
        <taxon>Bacillati</taxon>
        <taxon>Bacillota</taxon>
        <taxon>Negativicutes</taxon>
        <taxon>Veillonellales</taxon>
        <taxon>Veillonellaceae</taxon>
        <taxon>Dialister</taxon>
    </lineage>
</organism>
<evidence type="ECO:0000256" key="1">
    <source>
        <dbReference type="SAM" id="Phobius"/>
    </source>
</evidence>
<keyword evidence="1" id="KW-1133">Transmembrane helix</keyword>
<reference evidence="2" key="1">
    <citation type="submission" date="2009-09" db="EMBL/GenBank/DDBJ databases">
        <authorList>
            <person name="Weinstock G."/>
            <person name="Sodergren E."/>
            <person name="Clifton S."/>
            <person name="Fulton L."/>
            <person name="Fulton B."/>
            <person name="Courtney L."/>
            <person name="Fronick C."/>
            <person name="Harrison M."/>
            <person name="Strong C."/>
            <person name="Farmer C."/>
            <person name="Delahaunty K."/>
            <person name="Markovic C."/>
            <person name="Hall O."/>
            <person name="Minx P."/>
            <person name="Tomlinson C."/>
            <person name="Mitreva M."/>
            <person name="Nelson J."/>
            <person name="Hou S."/>
            <person name="Wollam A."/>
            <person name="Pepin K.H."/>
            <person name="Johnson M."/>
            <person name="Bhonagiri V."/>
            <person name="Nash W.E."/>
            <person name="Warren W."/>
            <person name="Chinwalla A."/>
            <person name="Mardis E.R."/>
            <person name="Wilson R.K."/>
        </authorList>
    </citation>
    <scope>NUCLEOTIDE SEQUENCE [LARGE SCALE GENOMIC DNA]</scope>
    <source>
        <strain evidence="2">DSM 15470</strain>
    </source>
</reference>